<name>A0A3N4Z9K0_9MICO</name>
<keyword evidence="1" id="KW-0812">Transmembrane</keyword>
<dbReference type="RefSeq" id="WP_123918890.1">
    <property type="nucleotide sequence ID" value="NZ_RKRA01000001.1"/>
</dbReference>
<protein>
    <submittedName>
        <fullName evidence="2">Uncharacterized protein</fullName>
    </submittedName>
</protein>
<keyword evidence="1" id="KW-0472">Membrane</keyword>
<feature type="transmembrane region" description="Helical" evidence="1">
    <location>
        <begin position="31"/>
        <end position="53"/>
    </location>
</feature>
<dbReference type="AlphaFoldDB" id="A0A3N4Z9K0"/>
<organism evidence="2 3">
    <name type="scientific">Georgenia muralis</name>
    <dbReference type="NCBI Taxonomy" id="154117"/>
    <lineage>
        <taxon>Bacteria</taxon>
        <taxon>Bacillati</taxon>
        <taxon>Actinomycetota</taxon>
        <taxon>Actinomycetes</taxon>
        <taxon>Micrococcales</taxon>
        <taxon>Bogoriellaceae</taxon>
        <taxon>Georgenia</taxon>
    </lineage>
</organism>
<evidence type="ECO:0000313" key="3">
    <source>
        <dbReference type="Proteomes" id="UP000280726"/>
    </source>
</evidence>
<keyword evidence="1" id="KW-1133">Transmembrane helix</keyword>
<accession>A0A3N4Z9K0</accession>
<evidence type="ECO:0000256" key="1">
    <source>
        <dbReference type="SAM" id="Phobius"/>
    </source>
</evidence>
<dbReference type="Proteomes" id="UP000280726">
    <property type="component" value="Unassembled WGS sequence"/>
</dbReference>
<reference evidence="2 3" key="1">
    <citation type="submission" date="2018-11" db="EMBL/GenBank/DDBJ databases">
        <title>Sequencing the genomes of 1000 actinobacteria strains.</title>
        <authorList>
            <person name="Klenk H.-P."/>
        </authorList>
    </citation>
    <scope>NUCLEOTIDE SEQUENCE [LARGE SCALE GENOMIC DNA]</scope>
    <source>
        <strain evidence="2 3">DSM 14418</strain>
    </source>
</reference>
<proteinExistence type="predicted"/>
<dbReference type="EMBL" id="RKRA01000001">
    <property type="protein sequence ID" value="RPF28576.1"/>
    <property type="molecule type" value="Genomic_DNA"/>
</dbReference>
<keyword evidence="3" id="KW-1185">Reference proteome</keyword>
<sequence length="63" mass="6739">MPHLLTTLTLLKAYLTPPERDPERGSVTIEHVLWAVAVIAIVGIVVAAITNYVTTQSGLISSP</sequence>
<gene>
    <name evidence="2" type="ORF">EDD32_3109</name>
</gene>
<comment type="caution">
    <text evidence="2">The sequence shown here is derived from an EMBL/GenBank/DDBJ whole genome shotgun (WGS) entry which is preliminary data.</text>
</comment>
<evidence type="ECO:0000313" key="2">
    <source>
        <dbReference type="EMBL" id="RPF28576.1"/>
    </source>
</evidence>